<dbReference type="AlphaFoldDB" id="A0A1E4SFY4"/>
<evidence type="ECO:0008006" key="10">
    <source>
        <dbReference type="Google" id="ProtNLM"/>
    </source>
</evidence>
<keyword evidence="3 7" id="KW-0812">Transmembrane</keyword>
<sequence length="325" mass="35604">MEDLRKRAFSNTNLKRLDSTPVSVHGSSTSVNSMQKTDSVLNLTKPSLYGIYREDSYLNLSTGAGADDLAIEIPASKDRRPSETAAAVTISHHTKVPIPIKVAVLAGCAFIYNEITKHLHYNHLGSNGLSNVPVSVTNAIIFSIFEKLKVGSYITLDHLWAKRADAIFALTVQGMCMALVHPILDAVLPSKLSVRLLSSNPNPNQQRSYSNLFNDLLRASITFLGISYATRKIEWASFLQVSIIWSLLNPGLWLLLDGTISGLLASLAASTVACASVYFENYSFIKHYASTQYDDSIALCLWIGSFFFCGIIIFGKIGRGLFGCK</sequence>
<keyword evidence="9" id="KW-1185">Reference proteome</keyword>
<keyword evidence="4" id="KW-0256">Endoplasmic reticulum</keyword>
<dbReference type="STRING" id="984487.A0A1E4SFY4"/>
<dbReference type="OrthoDB" id="205546at2759"/>
<dbReference type="InterPro" id="IPR025929">
    <property type="entry name" value="INSIG_fam"/>
</dbReference>
<evidence type="ECO:0000256" key="1">
    <source>
        <dbReference type="ARBA" id="ARBA00004477"/>
    </source>
</evidence>
<evidence type="ECO:0000256" key="2">
    <source>
        <dbReference type="ARBA" id="ARBA00007475"/>
    </source>
</evidence>
<dbReference type="EMBL" id="KV453913">
    <property type="protein sequence ID" value="ODV78424.1"/>
    <property type="molecule type" value="Genomic_DNA"/>
</dbReference>
<name>A0A1E4SFY4_9ASCO</name>
<keyword evidence="5 7" id="KW-1133">Transmembrane helix</keyword>
<reference evidence="9" key="1">
    <citation type="submission" date="2016-05" db="EMBL/GenBank/DDBJ databases">
        <title>Comparative genomics of biotechnologically important yeasts.</title>
        <authorList>
            <consortium name="DOE Joint Genome Institute"/>
            <person name="Riley R."/>
            <person name="Haridas S."/>
            <person name="Wolfe K.H."/>
            <person name="Lopes M.R."/>
            <person name="Hittinger C.T."/>
            <person name="Goker M."/>
            <person name="Salamov A."/>
            <person name="Wisecaver J."/>
            <person name="Long T.M."/>
            <person name="Aerts A.L."/>
            <person name="Barry K."/>
            <person name="Choi C."/>
            <person name="Clum A."/>
            <person name="Coughlan A.Y."/>
            <person name="Deshpande S."/>
            <person name="Douglass A.P."/>
            <person name="Hanson S.J."/>
            <person name="Klenk H.-P."/>
            <person name="Labutti K."/>
            <person name="Lapidus A."/>
            <person name="Lindquist E."/>
            <person name="Lipzen A."/>
            <person name="Meier-Kolthoff J.P."/>
            <person name="Ohm R.A."/>
            <person name="Otillar R.P."/>
            <person name="Pangilinan J."/>
            <person name="Peng Y."/>
            <person name="Rokas A."/>
            <person name="Rosa C.A."/>
            <person name="Scheuner C."/>
            <person name="Sibirny A.A."/>
            <person name="Slot J.C."/>
            <person name="Stielow J.B."/>
            <person name="Sun H."/>
            <person name="Kurtzman C.P."/>
            <person name="Blackwell M."/>
            <person name="Grigoriev I.V."/>
            <person name="Jeffries T.W."/>
        </authorList>
    </citation>
    <scope>NUCLEOTIDE SEQUENCE [LARGE SCALE GENOMIC DNA]</scope>
    <source>
        <strain evidence="9">NRRL Y-17324</strain>
    </source>
</reference>
<evidence type="ECO:0000313" key="9">
    <source>
        <dbReference type="Proteomes" id="UP000094285"/>
    </source>
</evidence>
<evidence type="ECO:0000256" key="4">
    <source>
        <dbReference type="ARBA" id="ARBA00022824"/>
    </source>
</evidence>
<evidence type="ECO:0000256" key="5">
    <source>
        <dbReference type="ARBA" id="ARBA00022989"/>
    </source>
</evidence>
<organism evidence="8 9">
    <name type="scientific">Suhomyces tanzawaensis NRRL Y-17324</name>
    <dbReference type="NCBI Taxonomy" id="984487"/>
    <lineage>
        <taxon>Eukaryota</taxon>
        <taxon>Fungi</taxon>
        <taxon>Dikarya</taxon>
        <taxon>Ascomycota</taxon>
        <taxon>Saccharomycotina</taxon>
        <taxon>Pichiomycetes</taxon>
        <taxon>Debaryomycetaceae</taxon>
        <taxon>Suhomyces</taxon>
    </lineage>
</organism>
<keyword evidence="6 7" id="KW-0472">Membrane</keyword>
<dbReference type="RefSeq" id="XP_020063546.1">
    <property type="nucleotide sequence ID" value="XM_020210233.1"/>
</dbReference>
<dbReference type="PANTHER" id="PTHR15301">
    <property type="entry name" value="INSULIN-INDUCED GENE 1"/>
    <property type="match status" value="1"/>
</dbReference>
<feature type="transmembrane region" description="Helical" evidence="7">
    <location>
        <begin position="296"/>
        <end position="315"/>
    </location>
</feature>
<dbReference type="GeneID" id="30984369"/>
<comment type="subcellular location">
    <subcellularLocation>
        <location evidence="1">Endoplasmic reticulum membrane</location>
        <topology evidence="1">Multi-pass membrane protein</topology>
    </subcellularLocation>
</comment>
<dbReference type="PANTHER" id="PTHR15301:SF3">
    <property type="entry name" value="PROTEIN NSG1-RELATED"/>
    <property type="match status" value="1"/>
</dbReference>
<feature type="transmembrane region" description="Helical" evidence="7">
    <location>
        <begin position="235"/>
        <end position="256"/>
    </location>
</feature>
<protein>
    <recommendedName>
        <fullName evidence="10">INSIG-domain-containing protein</fullName>
    </recommendedName>
</protein>
<evidence type="ECO:0000256" key="6">
    <source>
        <dbReference type="ARBA" id="ARBA00023136"/>
    </source>
</evidence>
<dbReference type="Proteomes" id="UP000094285">
    <property type="component" value="Unassembled WGS sequence"/>
</dbReference>
<dbReference type="GO" id="GO:0016126">
    <property type="term" value="P:sterol biosynthetic process"/>
    <property type="evidence" value="ECO:0007669"/>
    <property type="project" value="TreeGrafter"/>
</dbReference>
<feature type="transmembrane region" description="Helical" evidence="7">
    <location>
        <begin position="263"/>
        <end position="284"/>
    </location>
</feature>
<comment type="similarity">
    <text evidence="2">Belongs to the INSIG family.</text>
</comment>
<evidence type="ECO:0000313" key="8">
    <source>
        <dbReference type="EMBL" id="ODV78424.1"/>
    </source>
</evidence>
<dbReference type="Pfam" id="PF07281">
    <property type="entry name" value="INSIG"/>
    <property type="match status" value="1"/>
</dbReference>
<accession>A0A1E4SFY4</accession>
<evidence type="ECO:0000256" key="3">
    <source>
        <dbReference type="ARBA" id="ARBA00022692"/>
    </source>
</evidence>
<evidence type="ECO:0000256" key="7">
    <source>
        <dbReference type="SAM" id="Phobius"/>
    </source>
</evidence>
<gene>
    <name evidence="8" type="ORF">CANTADRAFT_53590</name>
</gene>
<proteinExistence type="inferred from homology"/>
<dbReference type="GO" id="GO:0005789">
    <property type="term" value="C:endoplasmic reticulum membrane"/>
    <property type="evidence" value="ECO:0007669"/>
    <property type="project" value="UniProtKB-SubCell"/>
</dbReference>